<dbReference type="SUPFAM" id="SSF103642">
    <property type="entry name" value="Sec-C motif"/>
    <property type="match status" value="1"/>
</dbReference>
<dbReference type="eggNOG" id="COG3012">
    <property type="taxonomic scope" value="Bacteria"/>
</dbReference>
<dbReference type="Pfam" id="PF02810">
    <property type="entry name" value="SEC-C"/>
    <property type="match status" value="2"/>
</dbReference>
<organism evidence="2 3">
    <name type="scientific">Aliiglaciecola lipolytica E3</name>
    <dbReference type="NCBI Taxonomy" id="1127673"/>
    <lineage>
        <taxon>Bacteria</taxon>
        <taxon>Pseudomonadati</taxon>
        <taxon>Pseudomonadota</taxon>
        <taxon>Gammaproteobacteria</taxon>
        <taxon>Alteromonadales</taxon>
        <taxon>Alteromonadaceae</taxon>
        <taxon>Aliiglaciecola</taxon>
    </lineage>
</organism>
<dbReference type="PANTHER" id="PTHR33747:SF1">
    <property type="entry name" value="ADENYLATE CYCLASE-ASSOCIATED CAP C-TERMINAL DOMAIN-CONTAINING PROTEIN"/>
    <property type="match status" value="1"/>
</dbReference>
<comment type="caution">
    <text evidence="2">The sequence shown here is derived from an EMBL/GenBank/DDBJ whole genome shotgun (WGS) entry which is preliminary data.</text>
</comment>
<accession>K6X2J2</accession>
<name>K6X2J2_9ALTE</name>
<evidence type="ECO:0000313" key="2">
    <source>
        <dbReference type="EMBL" id="GAC14839.1"/>
    </source>
</evidence>
<dbReference type="InterPro" id="IPR048469">
    <property type="entry name" value="YchJ-like_M"/>
</dbReference>
<feature type="domain" description="YchJ-like middle NTF2-like" evidence="1">
    <location>
        <begin position="32"/>
        <end position="125"/>
    </location>
</feature>
<dbReference type="EMBL" id="BAEN01000041">
    <property type="protein sequence ID" value="GAC14839.1"/>
    <property type="molecule type" value="Genomic_DNA"/>
</dbReference>
<dbReference type="Pfam" id="PF17775">
    <property type="entry name" value="YchJ_M-like"/>
    <property type="match status" value="1"/>
</dbReference>
<proteinExistence type="predicted"/>
<dbReference type="PANTHER" id="PTHR33747">
    <property type="entry name" value="UPF0225 PROTEIN SCO1677"/>
    <property type="match status" value="1"/>
</dbReference>
<dbReference type="STRING" id="1127673.GLIP_2211"/>
<dbReference type="Proteomes" id="UP000006334">
    <property type="component" value="Unassembled WGS sequence"/>
</dbReference>
<dbReference type="AlphaFoldDB" id="K6X2J2"/>
<protein>
    <submittedName>
        <fullName evidence="2">SEC-C motif domain protein</fullName>
    </submittedName>
</protein>
<dbReference type="SUPFAM" id="SSF54427">
    <property type="entry name" value="NTF2-like"/>
    <property type="match status" value="1"/>
</dbReference>
<dbReference type="Gene3D" id="3.10.450.50">
    <property type="match status" value="1"/>
</dbReference>
<evidence type="ECO:0000313" key="3">
    <source>
        <dbReference type="Proteomes" id="UP000006334"/>
    </source>
</evidence>
<dbReference type="InterPro" id="IPR032710">
    <property type="entry name" value="NTF2-like_dom_sf"/>
</dbReference>
<dbReference type="InterPro" id="IPR004027">
    <property type="entry name" value="SEC_C_motif"/>
</dbReference>
<reference evidence="2 3" key="1">
    <citation type="journal article" date="2017" name="Antonie Van Leeuwenhoek">
        <title>Rhizobium rhizosphaerae sp. nov., a novel species isolated from rice rhizosphere.</title>
        <authorList>
            <person name="Zhao J.J."/>
            <person name="Zhang J."/>
            <person name="Zhang R.J."/>
            <person name="Zhang C.W."/>
            <person name="Yin H.Q."/>
            <person name="Zhang X.X."/>
        </authorList>
    </citation>
    <scope>NUCLEOTIDE SEQUENCE [LARGE SCALE GENOMIC DNA]</scope>
    <source>
        <strain evidence="2 3">E3</strain>
    </source>
</reference>
<keyword evidence="3" id="KW-1185">Reference proteome</keyword>
<sequence length="155" mass="18280">MQLPTNTCLCGSNIQFQHCCEPYLQQKQWPQTAEQLMRSRFSAYATQQYQYILDTYAQSQRDTLSVKELQQSDKETTWLRLQIVNCPDDHTVEFKAYSKFQNQFNLLHEISIFTLENQHWMYKEGELLADTGQVKLNRNDQCLCGSGKKYKKCCI</sequence>
<gene>
    <name evidence="2" type="ORF">GLIP_2211</name>
</gene>
<evidence type="ECO:0000259" key="1">
    <source>
        <dbReference type="Pfam" id="PF17775"/>
    </source>
</evidence>